<keyword evidence="8" id="KW-1185">Reference proteome</keyword>
<accession>A0A1Y2LQ39</accession>
<proteinExistence type="predicted"/>
<evidence type="ECO:0000256" key="5">
    <source>
        <dbReference type="SAM" id="Phobius"/>
    </source>
</evidence>
<dbReference type="InterPro" id="IPR050307">
    <property type="entry name" value="Sterol_Desaturase_Related"/>
</dbReference>
<name>A0A1Y2LQ39_EPING</name>
<dbReference type="GO" id="GO:0016491">
    <property type="term" value="F:oxidoreductase activity"/>
    <property type="evidence" value="ECO:0007669"/>
    <property type="project" value="InterPro"/>
</dbReference>
<feature type="transmembrane region" description="Helical" evidence="5">
    <location>
        <begin position="61"/>
        <end position="82"/>
    </location>
</feature>
<feature type="transmembrane region" description="Helical" evidence="5">
    <location>
        <begin position="107"/>
        <end position="133"/>
    </location>
</feature>
<dbReference type="InParanoid" id="A0A1Y2LQ39"/>
<feature type="transmembrane region" description="Helical" evidence="5">
    <location>
        <begin position="223"/>
        <end position="244"/>
    </location>
</feature>
<protein>
    <recommendedName>
        <fullName evidence="6">Fatty acid hydroxylase domain-containing protein</fullName>
    </recommendedName>
</protein>
<evidence type="ECO:0000256" key="4">
    <source>
        <dbReference type="ARBA" id="ARBA00023136"/>
    </source>
</evidence>
<evidence type="ECO:0000313" key="7">
    <source>
        <dbReference type="EMBL" id="OSS45028.1"/>
    </source>
</evidence>
<evidence type="ECO:0000259" key="6">
    <source>
        <dbReference type="Pfam" id="PF04116"/>
    </source>
</evidence>
<dbReference type="OMA" id="MTWSTLV"/>
<keyword evidence="3 5" id="KW-1133">Transmembrane helix</keyword>
<dbReference type="PANTHER" id="PTHR11863">
    <property type="entry name" value="STEROL DESATURASE"/>
    <property type="match status" value="1"/>
</dbReference>
<keyword evidence="2 5" id="KW-0812">Transmembrane</keyword>
<evidence type="ECO:0000256" key="1">
    <source>
        <dbReference type="ARBA" id="ARBA00004370"/>
    </source>
</evidence>
<evidence type="ECO:0000256" key="3">
    <source>
        <dbReference type="ARBA" id="ARBA00022989"/>
    </source>
</evidence>
<evidence type="ECO:0000256" key="2">
    <source>
        <dbReference type="ARBA" id="ARBA00022692"/>
    </source>
</evidence>
<dbReference type="InterPro" id="IPR006694">
    <property type="entry name" value="Fatty_acid_hydroxylase"/>
</dbReference>
<dbReference type="GO" id="GO:0005506">
    <property type="term" value="F:iron ion binding"/>
    <property type="evidence" value="ECO:0007669"/>
    <property type="project" value="InterPro"/>
</dbReference>
<dbReference type="AlphaFoldDB" id="A0A1Y2LQ39"/>
<feature type="domain" description="Fatty acid hydroxylase" evidence="6">
    <location>
        <begin position="162"/>
        <end position="295"/>
    </location>
</feature>
<reference evidence="7 8" key="1">
    <citation type="journal article" date="2017" name="Genome Announc.">
        <title>Genome sequence of the saprophytic ascomycete Epicoccum nigrum ICMP 19927 strain isolated from New Zealand.</title>
        <authorList>
            <person name="Fokin M."/>
            <person name="Fleetwood D."/>
            <person name="Weir B.S."/>
            <person name="Villas-Boas S.G."/>
        </authorList>
    </citation>
    <scope>NUCLEOTIDE SEQUENCE [LARGE SCALE GENOMIC DNA]</scope>
    <source>
        <strain evidence="7 8">ICMP 19927</strain>
    </source>
</reference>
<organism evidence="7 8">
    <name type="scientific">Epicoccum nigrum</name>
    <name type="common">Soil fungus</name>
    <name type="synonym">Epicoccum purpurascens</name>
    <dbReference type="NCBI Taxonomy" id="105696"/>
    <lineage>
        <taxon>Eukaryota</taxon>
        <taxon>Fungi</taxon>
        <taxon>Dikarya</taxon>
        <taxon>Ascomycota</taxon>
        <taxon>Pezizomycotina</taxon>
        <taxon>Dothideomycetes</taxon>
        <taxon>Pleosporomycetidae</taxon>
        <taxon>Pleosporales</taxon>
        <taxon>Pleosporineae</taxon>
        <taxon>Didymellaceae</taxon>
        <taxon>Epicoccum</taxon>
    </lineage>
</organism>
<feature type="transmembrane region" description="Helical" evidence="5">
    <location>
        <begin position="29"/>
        <end position="49"/>
    </location>
</feature>
<dbReference type="GO" id="GO:0016020">
    <property type="term" value="C:membrane"/>
    <property type="evidence" value="ECO:0007669"/>
    <property type="project" value="UniProtKB-SubCell"/>
</dbReference>
<keyword evidence="4 5" id="KW-0472">Membrane</keyword>
<gene>
    <name evidence="7" type="ORF">B5807_09208</name>
</gene>
<dbReference type="Pfam" id="PF04116">
    <property type="entry name" value="FA_hydroxylase"/>
    <property type="match status" value="1"/>
</dbReference>
<dbReference type="GO" id="GO:0008610">
    <property type="term" value="P:lipid biosynthetic process"/>
    <property type="evidence" value="ECO:0007669"/>
    <property type="project" value="InterPro"/>
</dbReference>
<comment type="subcellular location">
    <subcellularLocation>
        <location evidence="1">Membrane</location>
    </subcellularLocation>
</comment>
<dbReference type="Proteomes" id="UP000193240">
    <property type="component" value="Unassembled WGS sequence"/>
</dbReference>
<evidence type="ECO:0000313" key="8">
    <source>
        <dbReference type="Proteomes" id="UP000193240"/>
    </source>
</evidence>
<dbReference type="STRING" id="105696.A0A1Y2LQ39"/>
<sequence length="343" mass="38241">MSLSALLNLIPLPIASLLAIPMLSSWSTSLNLIFLSLAWTTLAATYSPLQLELFGPLVVRLALYILPSLIFLIFDIGVPSLAVELKAHGKWGIPSNQRGGKRKVRHVVAWSVANVLLSVLVQAAIEFVVTDVLNMKSLLRIKGTRWGLNHLPSPWSMAKHALAGVLMRNVLQYYIHTNLLHSPNGDRLADWHASWHHSIQVPYSFVADYDHPVCHLVHRWLPLYLPAVALRMHILTYLLLVAFFSLEETFVYSGYNVLPSTIMLRGMARRTEAHMLSEGDGNYGSIGVLDWCHGTTIGKDVMEDLKAEMDKHDVEEKTARTIDGAGGMADKVKSRVRKGRGKK</sequence>
<dbReference type="EMBL" id="KZ107855">
    <property type="protein sequence ID" value="OSS45028.1"/>
    <property type="molecule type" value="Genomic_DNA"/>
</dbReference>